<dbReference type="PANTHER" id="PTHR46601:SF2">
    <property type="entry name" value="UBIQUITIN-LIKE PROTEASE FAMILY PROFILE DOMAIN-CONTAINING PROTEIN"/>
    <property type="match status" value="1"/>
</dbReference>
<organism evidence="2 3">
    <name type="scientific">Arctia plantaginis</name>
    <name type="common">Wood tiger moth</name>
    <name type="synonym">Phalaena plantaginis</name>
    <dbReference type="NCBI Taxonomy" id="874455"/>
    <lineage>
        <taxon>Eukaryota</taxon>
        <taxon>Metazoa</taxon>
        <taxon>Ecdysozoa</taxon>
        <taxon>Arthropoda</taxon>
        <taxon>Hexapoda</taxon>
        <taxon>Insecta</taxon>
        <taxon>Pterygota</taxon>
        <taxon>Neoptera</taxon>
        <taxon>Endopterygota</taxon>
        <taxon>Lepidoptera</taxon>
        <taxon>Glossata</taxon>
        <taxon>Ditrysia</taxon>
        <taxon>Noctuoidea</taxon>
        <taxon>Erebidae</taxon>
        <taxon>Arctiinae</taxon>
        <taxon>Arctia</taxon>
    </lineage>
</organism>
<evidence type="ECO:0000313" key="2">
    <source>
        <dbReference type="EMBL" id="CAB3224400.1"/>
    </source>
</evidence>
<sequence length="699" mass="80957">MADSKEDRLVKKRLAERRRKARIKSDPELYAVHKEKDRQRYFKRKNEGKIKTVSELDSRLQRISRERSRMSSNKHNLKKRRKEMRCLEEDLIIVPEATDETDDPLVTSRSQLKRSGSLQTEARSHVDLLPSSSSVVSSPFQRVKAYRDLAAPLSPCSDVSTISRPCTRSSFRVIEKEFPPTPKANKKLNAKVIIRRLKYRMNKMYQLQKKKIDELKTINERQRKQLYRLKHQSAALRKYEPTSKTNTEDMKQQSESDAIKTIKNNVEEDIKTFLEEDENSRMCSGKKEFITKKKDKKQRRYLNDSLKDLYTKFKQTNPQNKISYSSFCKKRPFWILKPAVNKRETCLCIEHENMDLMVSALKKNNLIQEKSTKDILSSLCCDSSNVSCLTRKCNDCKDKSLIYKEFNNAEVLFYWIWQKSKKTYSKNGITKTTIHTAKDKMNAFPRDIILKFEKMLPPYMTHCGVMIAQNRFIKKMKSDLTNEECIIHCDFSENYSTKYGIITKTINDSGIYEKDLLIPSDLKQFAGTMKVHQAVWNANEPNQLSMRKMSCAEGECKNNSVSCEHGYHVGLYIIGEQTNRLLTDRTNKNKSDKMDLIKKSSQALKCSGVGAAKSKKPQILSNILIQPGSSYHVDLADECSETKQRLSPTLTSDIGLHESDSFWTRVSTDCENIAPAVMNEVFSKIVDSKENSDEEYNIF</sequence>
<evidence type="ECO:0000256" key="1">
    <source>
        <dbReference type="SAM" id="Coils"/>
    </source>
</evidence>
<gene>
    <name evidence="2" type="ORF">APLA_LOCUS1943</name>
</gene>
<evidence type="ECO:0000313" key="3">
    <source>
        <dbReference type="Proteomes" id="UP000494256"/>
    </source>
</evidence>
<accession>A0A8S0YWP7</accession>
<dbReference type="PANTHER" id="PTHR46601">
    <property type="entry name" value="ULP_PROTEASE DOMAIN-CONTAINING PROTEIN"/>
    <property type="match status" value="1"/>
</dbReference>
<name>A0A8S0YWP7_ARCPL</name>
<feature type="coiled-coil region" evidence="1">
    <location>
        <begin position="205"/>
        <end position="232"/>
    </location>
</feature>
<proteinExistence type="predicted"/>
<protein>
    <submittedName>
        <fullName evidence="2">Uncharacterized protein</fullName>
    </submittedName>
</protein>
<dbReference type="AlphaFoldDB" id="A0A8S0YWP7"/>
<dbReference type="EMBL" id="CADEBD010000171">
    <property type="protein sequence ID" value="CAB3224400.1"/>
    <property type="molecule type" value="Genomic_DNA"/>
</dbReference>
<dbReference type="OrthoDB" id="10037294at2759"/>
<reference evidence="2 3" key="1">
    <citation type="submission" date="2020-04" db="EMBL/GenBank/DDBJ databases">
        <authorList>
            <person name="Wallbank WR R."/>
            <person name="Pardo Diaz C."/>
            <person name="Kozak K."/>
            <person name="Martin S."/>
            <person name="Jiggins C."/>
            <person name="Moest M."/>
            <person name="Warren A I."/>
            <person name="Byers J.R.P. K."/>
            <person name="Montejo-Kovacevich G."/>
            <person name="Yen C E."/>
        </authorList>
    </citation>
    <scope>NUCLEOTIDE SEQUENCE [LARGE SCALE GENOMIC DNA]</scope>
</reference>
<keyword evidence="1" id="KW-0175">Coiled coil</keyword>
<dbReference type="Proteomes" id="UP000494256">
    <property type="component" value="Unassembled WGS sequence"/>
</dbReference>
<comment type="caution">
    <text evidence="2">The sequence shown here is derived from an EMBL/GenBank/DDBJ whole genome shotgun (WGS) entry which is preliminary data.</text>
</comment>